<reference evidence="1 2" key="1">
    <citation type="journal article" date="2021" name="Nat. Commun.">
        <title>Genetic determinants of endophytism in the Arabidopsis root mycobiome.</title>
        <authorList>
            <person name="Mesny F."/>
            <person name="Miyauchi S."/>
            <person name="Thiergart T."/>
            <person name="Pickel B."/>
            <person name="Atanasova L."/>
            <person name="Karlsson M."/>
            <person name="Huettel B."/>
            <person name="Barry K.W."/>
            <person name="Haridas S."/>
            <person name="Chen C."/>
            <person name="Bauer D."/>
            <person name="Andreopoulos W."/>
            <person name="Pangilinan J."/>
            <person name="LaButti K."/>
            <person name="Riley R."/>
            <person name="Lipzen A."/>
            <person name="Clum A."/>
            <person name="Drula E."/>
            <person name="Henrissat B."/>
            <person name="Kohler A."/>
            <person name="Grigoriev I.V."/>
            <person name="Martin F.M."/>
            <person name="Hacquard S."/>
        </authorList>
    </citation>
    <scope>NUCLEOTIDE SEQUENCE [LARGE SCALE GENOMIC DNA]</scope>
    <source>
        <strain evidence="1 2">MPI-SDFR-AT-0079</strain>
    </source>
</reference>
<evidence type="ECO:0000313" key="2">
    <source>
        <dbReference type="Proteomes" id="UP000724584"/>
    </source>
</evidence>
<sequence>MGQGRTLDIGRKPKIADVPAPRCRFDRSSPPRTTAELGAMEFRFRHMEDSAGTPHLRNRNTNHVGSMQAVCPNHRAEIAGCRNHSAIPLGFRPVCYSMPSCAGSHPTQLWLVVCMCLMGWMVTDSGLGVVCVARSVPSLFRQIFPIPVCKPRRTSTSEPACVHSTQ</sequence>
<comment type="caution">
    <text evidence="1">The sequence shown here is derived from an EMBL/GenBank/DDBJ whole genome shotgun (WGS) entry which is preliminary data.</text>
</comment>
<name>A0ACB7NXX1_9PEZI</name>
<keyword evidence="2" id="KW-1185">Reference proteome</keyword>
<organism evidence="1 2">
    <name type="scientific">Chaetomium tenue</name>
    <dbReference type="NCBI Taxonomy" id="1854479"/>
    <lineage>
        <taxon>Eukaryota</taxon>
        <taxon>Fungi</taxon>
        <taxon>Dikarya</taxon>
        <taxon>Ascomycota</taxon>
        <taxon>Pezizomycotina</taxon>
        <taxon>Sordariomycetes</taxon>
        <taxon>Sordariomycetidae</taxon>
        <taxon>Sordariales</taxon>
        <taxon>Chaetomiaceae</taxon>
        <taxon>Chaetomium</taxon>
    </lineage>
</organism>
<proteinExistence type="predicted"/>
<protein>
    <submittedName>
        <fullName evidence="1">Uncharacterized protein</fullName>
    </submittedName>
</protein>
<dbReference type="Proteomes" id="UP000724584">
    <property type="component" value="Unassembled WGS sequence"/>
</dbReference>
<accession>A0ACB7NXX1</accession>
<dbReference type="EMBL" id="JAGIZQ010000007">
    <property type="protein sequence ID" value="KAH6617649.1"/>
    <property type="molecule type" value="Genomic_DNA"/>
</dbReference>
<evidence type="ECO:0000313" key="1">
    <source>
        <dbReference type="EMBL" id="KAH6617649.1"/>
    </source>
</evidence>
<gene>
    <name evidence="1" type="ORF">F5144DRAFT_397885</name>
</gene>